<evidence type="ECO:0000256" key="6">
    <source>
        <dbReference type="ARBA" id="ARBA00005520"/>
    </source>
</evidence>
<dbReference type="InterPro" id="IPR032677">
    <property type="entry name" value="GTP_cyclohydro_II"/>
</dbReference>
<proteinExistence type="inferred from homology"/>
<dbReference type="Pfam" id="PF00926">
    <property type="entry name" value="DHBP_synthase"/>
    <property type="match status" value="1"/>
</dbReference>
<keyword evidence="15 19" id="KW-0456">Lyase</keyword>
<feature type="binding site" evidence="19">
    <location>
        <position position="372"/>
    </location>
    <ligand>
        <name>GTP</name>
        <dbReference type="ChEBI" id="CHEBI:37565"/>
    </ligand>
</feature>
<dbReference type="GO" id="GO:0008270">
    <property type="term" value="F:zinc ion binding"/>
    <property type="evidence" value="ECO:0007669"/>
    <property type="project" value="UniProtKB-UniRule"/>
</dbReference>
<dbReference type="SUPFAM" id="SSF142695">
    <property type="entry name" value="RibA-like"/>
    <property type="match status" value="1"/>
</dbReference>
<feature type="binding site" evidence="19">
    <location>
        <position position="158"/>
    </location>
    <ligand>
        <name>Mg(2+)</name>
        <dbReference type="ChEBI" id="CHEBI:18420"/>
        <label>2</label>
    </ligand>
</feature>
<reference evidence="22 23" key="1">
    <citation type="submission" date="2019-02" db="EMBL/GenBank/DDBJ databases">
        <authorList>
            <consortium name="Pathogen Informatics"/>
        </authorList>
    </citation>
    <scope>NUCLEOTIDE SEQUENCE [LARGE SCALE GENOMIC DNA]</scope>
    <source>
        <strain evidence="22 23">3012STDY6756503</strain>
    </source>
</reference>
<keyword evidence="8 19" id="KW-0479">Metal-binding</keyword>
<dbReference type="NCBIfam" id="NF006803">
    <property type="entry name" value="PRK09311.1"/>
    <property type="match status" value="1"/>
</dbReference>
<feature type="binding site" evidence="19">
    <location>
        <position position="287"/>
    </location>
    <ligand>
        <name>Zn(2+)</name>
        <dbReference type="ChEBI" id="CHEBI:29105"/>
        <note>catalytic</note>
    </ligand>
</feature>
<keyword evidence="14 19" id="KW-0464">Manganese</keyword>
<dbReference type="Pfam" id="PF00925">
    <property type="entry name" value="GTP_cyclohydro2"/>
    <property type="match status" value="1"/>
</dbReference>
<feature type="binding site" evidence="19">
    <location>
        <position position="47"/>
    </location>
    <ligand>
        <name>D-ribulose 5-phosphate</name>
        <dbReference type="ChEBI" id="CHEBI:58121"/>
    </ligand>
</feature>
<dbReference type="NCBIfam" id="TIGR00506">
    <property type="entry name" value="ribB"/>
    <property type="match status" value="1"/>
</dbReference>
<comment type="similarity">
    <text evidence="19">In the C-terminal section; belongs to the GTP cyclohydrolase II family.</text>
</comment>
<feature type="region of interest" description="GTP cyclohydrolase II" evidence="19">
    <location>
        <begin position="219"/>
        <end position="435"/>
    </location>
</feature>
<comment type="pathway">
    <text evidence="4 19">Cofactor biosynthesis; riboflavin biosynthesis; 5-amino-6-(D-ribitylamino)uracil from GTP: step 1/4.</text>
</comment>
<dbReference type="GO" id="GO:0009231">
    <property type="term" value="P:riboflavin biosynthetic process"/>
    <property type="evidence" value="ECO:0007669"/>
    <property type="project" value="UniProtKB-UniRule"/>
</dbReference>
<feature type="binding site" evidence="19">
    <location>
        <position position="276"/>
    </location>
    <ligand>
        <name>Zn(2+)</name>
        <dbReference type="ChEBI" id="CHEBI:29105"/>
        <note>catalytic</note>
    </ligand>
</feature>
<comment type="pathway">
    <text evidence="5 19">Cofactor biosynthesis; riboflavin biosynthesis; 2-hydroxy-3-oxobutyl phosphate from D-ribulose 5-phosphate: step 1/1.</text>
</comment>
<organism evidence="22 23">
    <name type="scientific">Gordonia paraffinivorans</name>
    <dbReference type="NCBI Taxonomy" id="175628"/>
    <lineage>
        <taxon>Bacteria</taxon>
        <taxon>Bacillati</taxon>
        <taxon>Actinomycetota</taxon>
        <taxon>Actinomycetes</taxon>
        <taxon>Mycobacteriales</taxon>
        <taxon>Gordoniaceae</taxon>
        <taxon>Gordonia</taxon>
    </lineage>
</organism>
<comment type="function">
    <text evidence="3 19">Catalyzes the conversion of D-ribulose 5-phosphate to formate and 3,4-dihydroxy-2-butanone 4-phosphate.</text>
</comment>
<accession>A0ABD7UZ54</accession>
<evidence type="ECO:0000256" key="19">
    <source>
        <dbReference type="HAMAP-Rule" id="MF_01283"/>
    </source>
</evidence>
<dbReference type="HAMAP" id="MF_01283">
    <property type="entry name" value="RibBA"/>
    <property type="match status" value="1"/>
</dbReference>
<evidence type="ECO:0000256" key="9">
    <source>
        <dbReference type="ARBA" id="ARBA00022741"/>
    </source>
</evidence>
<keyword evidence="9 19" id="KW-0547">Nucleotide-binding</keyword>
<dbReference type="Gene3D" id="3.90.870.10">
    <property type="entry name" value="DHBP synthase"/>
    <property type="match status" value="1"/>
</dbReference>
<dbReference type="InterPro" id="IPR000422">
    <property type="entry name" value="DHBP_synthase_RibB"/>
</dbReference>
<comment type="catalytic activity">
    <reaction evidence="1 19">
        <text>D-ribulose 5-phosphate = (2S)-2-hydroxy-3-oxobutyl phosphate + formate + H(+)</text>
        <dbReference type="Rhea" id="RHEA:18457"/>
        <dbReference type="ChEBI" id="CHEBI:15378"/>
        <dbReference type="ChEBI" id="CHEBI:15740"/>
        <dbReference type="ChEBI" id="CHEBI:58121"/>
        <dbReference type="ChEBI" id="CHEBI:58830"/>
        <dbReference type="EC" id="4.1.99.12"/>
    </reaction>
</comment>
<dbReference type="EC" id="4.1.99.12" evidence="19"/>
<feature type="binding site" evidence="19">
    <location>
        <position position="292"/>
    </location>
    <ligand>
        <name>GTP</name>
        <dbReference type="ChEBI" id="CHEBI:37565"/>
    </ligand>
</feature>
<feature type="binding site" evidence="19">
    <location>
        <begin position="155"/>
        <end position="159"/>
    </location>
    <ligand>
        <name>D-ribulose 5-phosphate</name>
        <dbReference type="ChEBI" id="CHEBI:58121"/>
    </ligand>
</feature>
<dbReference type="GO" id="GO:0008686">
    <property type="term" value="F:3,4-dihydroxy-2-butanone-4-phosphate synthase activity"/>
    <property type="evidence" value="ECO:0007669"/>
    <property type="project" value="UniProtKB-UniRule"/>
</dbReference>
<protein>
    <recommendedName>
        <fullName evidence="19">Riboflavin biosynthesis protein RibBA</fullName>
    </recommendedName>
    <domain>
        <recommendedName>
            <fullName evidence="19">3,4-dihydroxy-2-butanone 4-phosphate synthase</fullName>
            <shortName evidence="19">DHBP synthase</shortName>
            <ecNumber evidence="19">4.1.99.12</ecNumber>
        </recommendedName>
    </domain>
    <domain>
        <recommendedName>
            <fullName evidence="19">GTP cyclohydrolase-2</fullName>
            <ecNumber evidence="19">3.5.4.25</ecNumber>
        </recommendedName>
        <alternativeName>
            <fullName evidence="19">GTP cyclohydrolase II</fullName>
        </alternativeName>
    </domain>
</protein>
<keyword evidence="13 19" id="KW-0342">GTP-binding</keyword>
<dbReference type="NCBIfam" id="TIGR00505">
    <property type="entry name" value="ribA"/>
    <property type="match status" value="1"/>
</dbReference>
<feature type="site" description="Essential for DHBP synthase activity" evidence="19">
    <location>
        <position position="141"/>
    </location>
</feature>
<sequence length="435" mass="47082">MSESPRDGEDTTGEGVKFDTIERAIADIAAGKPVVVVDDEDRENEGDLIFAAEKATPELVAFMVRYTSGYLCVPLDGDACDRLGLPPMYSVNQDKHGTAYTVTVDAREGIGTGISAADRATTMRMLADPEATADDFTRPGHVVPLRAKEGGVLRRPGHTEAAVDLARLADLQPAGVICEIVSQKDVGSMARTDELRVFADEHDLALISIADLIAWRRRHEKHVVRVADARIPTRHGAFRAVGYTSIYDDVEHVALVLGDITENDGHDVLVRVHSECLTGDVFGSLRCDCGPQLDAAMEMVAQEGRGIVLYMRGHEGRGIGLLHKLQAYQLQDAGADTVDANLELGLPADSRDYGLGAQILVDLGVKSMRLLTNNPAKRVGLDGYGLQIVDRVPMPVRANAENLRYLRTKRDRMGHDLEGLDDPLDSDDASEGAPA</sequence>
<dbReference type="Gene3D" id="3.40.50.10990">
    <property type="entry name" value="GTP cyclohydrolase II"/>
    <property type="match status" value="1"/>
</dbReference>
<dbReference type="Proteomes" id="UP000360750">
    <property type="component" value="Unassembled WGS sequence"/>
</dbReference>
<evidence type="ECO:0000256" key="16">
    <source>
        <dbReference type="ARBA" id="ARBA00023268"/>
    </source>
</evidence>
<comment type="catalytic activity">
    <reaction evidence="18 19">
        <text>GTP + 4 H2O = 2,5-diamino-6-hydroxy-4-(5-phosphoribosylamino)-pyrimidine + formate + 2 phosphate + 3 H(+)</text>
        <dbReference type="Rhea" id="RHEA:23704"/>
        <dbReference type="ChEBI" id="CHEBI:15377"/>
        <dbReference type="ChEBI" id="CHEBI:15378"/>
        <dbReference type="ChEBI" id="CHEBI:15740"/>
        <dbReference type="ChEBI" id="CHEBI:37565"/>
        <dbReference type="ChEBI" id="CHEBI:43474"/>
        <dbReference type="ChEBI" id="CHEBI:58614"/>
        <dbReference type="EC" id="3.5.4.25"/>
    </reaction>
</comment>
<feature type="active site" description="Proton acceptor; for GTP cyclohydrolase activity" evidence="19">
    <location>
        <position position="349"/>
    </location>
</feature>
<evidence type="ECO:0000256" key="17">
    <source>
        <dbReference type="ARBA" id="ARBA00043932"/>
    </source>
</evidence>
<dbReference type="InterPro" id="IPR000926">
    <property type="entry name" value="RibA"/>
</dbReference>
<feature type="binding site" evidence="19">
    <location>
        <position position="337"/>
    </location>
    <ligand>
        <name>GTP</name>
        <dbReference type="ChEBI" id="CHEBI:37565"/>
    </ligand>
</feature>
<dbReference type="GO" id="GO:0003935">
    <property type="term" value="F:GTP cyclohydrolase II activity"/>
    <property type="evidence" value="ECO:0007669"/>
    <property type="project" value="UniProtKB-UniRule"/>
</dbReference>
<gene>
    <name evidence="22" type="primary">ribBA_3</name>
    <name evidence="19" type="synonym">ribBA</name>
    <name evidence="22" type="ORF">NCTC8139_00864</name>
</gene>
<feature type="binding site" evidence="19">
    <location>
        <position position="43"/>
    </location>
    <ligand>
        <name>Mg(2+)</name>
        <dbReference type="ChEBI" id="CHEBI:18420"/>
        <label>2</label>
    </ligand>
</feature>
<evidence type="ECO:0000313" key="22">
    <source>
        <dbReference type="EMBL" id="VFA82087.1"/>
    </source>
</evidence>
<feature type="region of interest" description="Disordered" evidence="20">
    <location>
        <begin position="414"/>
        <end position="435"/>
    </location>
</feature>
<comment type="cofactor">
    <cofactor evidence="2">
        <name>Mn(2+)</name>
        <dbReference type="ChEBI" id="CHEBI:29035"/>
    </cofactor>
</comment>
<dbReference type="FunFam" id="3.90.870.10:FF:000001">
    <property type="entry name" value="Riboflavin biosynthesis protein RibBA"/>
    <property type="match status" value="1"/>
</dbReference>
<evidence type="ECO:0000256" key="14">
    <source>
        <dbReference type="ARBA" id="ARBA00023211"/>
    </source>
</evidence>
<evidence type="ECO:0000256" key="12">
    <source>
        <dbReference type="ARBA" id="ARBA00022842"/>
    </source>
</evidence>
<evidence type="ECO:0000256" key="15">
    <source>
        <dbReference type="ARBA" id="ARBA00023239"/>
    </source>
</evidence>
<feature type="binding site" evidence="19">
    <location>
        <begin position="271"/>
        <end position="275"/>
    </location>
    <ligand>
        <name>GTP</name>
        <dbReference type="ChEBI" id="CHEBI:37565"/>
    </ligand>
</feature>
<feature type="region of interest" description="DHBP synthase" evidence="19">
    <location>
        <begin position="1"/>
        <end position="218"/>
    </location>
</feature>
<feature type="active site" description="Nucleophile; for GTP cyclohydrolase activity" evidence="19">
    <location>
        <position position="351"/>
    </location>
</feature>
<evidence type="ECO:0000256" key="8">
    <source>
        <dbReference type="ARBA" id="ARBA00022723"/>
    </source>
</evidence>
<feature type="binding site" evidence="19">
    <location>
        <position position="377"/>
    </location>
    <ligand>
        <name>GTP</name>
        <dbReference type="ChEBI" id="CHEBI:37565"/>
    </ligand>
</feature>
<feature type="binding site" evidence="19">
    <location>
        <position position="179"/>
    </location>
    <ligand>
        <name>D-ribulose 5-phosphate</name>
        <dbReference type="ChEBI" id="CHEBI:58121"/>
    </ligand>
</feature>
<keyword evidence="10 19" id="KW-0378">Hydrolase</keyword>
<feature type="binding site" evidence="19">
    <location>
        <position position="43"/>
    </location>
    <ligand>
        <name>Mg(2+)</name>
        <dbReference type="ChEBI" id="CHEBI:18420"/>
        <label>1</label>
    </ligand>
</feature>
<evidence type="ECO:0000256" key="11">
    <source>
        <dbReference type="ARBA" id="ARBA00022833"/>
    </source>
</evidence>
<dbReference type="InterPro" id="IPR017945">
    <property type="entry name" value="DHBP_synth_RibB-like_a/b_dom"/>
</dbReference>
<evidence type="ECO:0000256" key="10">
    <source>
        <dbReference type="ARBA" id="ARBA00022801"/>
    </source>
</evidence>
<keyword evidence="16 19" id="KW-0511">Multifunctional enzyme</keyword>
<comment type="caution">
    <text evidence="22">The sequence shown here is derived from an EMBL/GenBank/DDBJ whole genome shotgun (WGS) entry which is preliminary data.</text>
</comment>
<dbReference type="HAMAP" id="MF_00179">
    <property type="entry name" value="RibA"/>
    <property type="match status" value="1"/>
</dbReference>
<keyword evidence="11 19" id="KW-0862">Zinc</keyword>
<dbReference type="InterPro" id="IPR036144">
    <property type="entry name" value="RibA-like_sf"/>
</dbReference>
<feature type="binding site" evidence="19">
    <location>
        <position position="289"/>
    </location>
    <ligand>
        <name>Zn(2+)</name>
        <dbReference type="ChEBI" id="CHEBI:29105"/>
        <note>catalytic</note>
    </ligand>
</feature>
<dbReference type="EMBL" id="CAACYD010000005">
    <property type="protein sequence ID" value="VFA82087.1"/>
    <property type="molecule type" value="Genomic_DNA"/>
</dbReference>
<comment type="similarity">
    <text evidence="6 19">In the N-terminal section; belongs to the DHBP synthase family.</text>
</comment>
<feature type="domain" description="GTP cyclohydrolase II" evidence="21">
    <location>
        <begin position="225"/>
        <end position="393"/>
    </location>
</feature>
<dbReference type="GeneID" id="60748902"/>
<evidence type="ECO:0000256" key="5">
    <source>
        <dbReference type="ARBA" id="ARBA00004904"/>
    </source>
</evidence>
<name>A0ABD7UZ54_9ACTN</name>
<dbReference type="HAMAP" id="MF_00180">
    <property type="entry name" value="RibB"/>
    <property type="match status" value="1"/>
</dbReference>
<dbReference type="GO" id="GO:0030145">
    <property type="term" value="F:manganese ion binding"/>
    <property type="evidence" value="ECO:0007669"/>
    <property type="project" value="UniProtKB-UniRule"/>
</dbReference>
<keyword evidence="7 19" id="KW-0686">Riboflavin biosynthesis</keyword>
<evidence type="ECO:0000256" key="1">
    <source>
        <dbReference type="ARBA" id="ARBA00000141"/>
    </source>
</evidence>
<dbReference type="CDD" id="cd00641">
    <property type="entry name" value="GTP_cyclohydro2"/>
    <property type="match status" value="1"/>
</dbReference>
<dbReference type="GO" id="GO:0005525">
    <property type="term" value="F:GTP binding"/>
    <property type="evidence" value="ECO:0007669"/>
    <property type="project" value="UniProtKB-KW"/>
</dbReference>
<dbReference type="PANTHER" id="PTHR21327:SF18">
    <property type="entry name" value="3,4-DIHYDROXY-2-BUTANONE 4-PHOSPHATE SYNTHASE"/>
    <property type="match status" value="1"/>
</dbReference>
<evidence type="ECO:0000256" key="7">
    <source>
        <dbReference type="ARBA" id="ARBA00022619"/>
    </source>
</evidence>
<dbReference type="PANTHER" id="PTHR21327">
    <property type="entry name" value="GTP CYCLOHYDROLASE II-RELATED"/>
    <property type="match status" value="1"/>
</dbReference>
<dbReference type="NCBIfam" id="NF001591">
    <property type="entry name" value="PRK00393.1"/>
    <property type="match status" value="1"/>
</dbReference>
<evidence type="ECO:0000256" key="2">
    <source>
        <dbReference type="ARBA" id="ARBA00001936"/>
    </source>
</evidence>
<feature type="site" description="Essential for DHBP synthase activity" evidence="19">
    <location>
        <position position="179"/>
    </location>
</feature>
<comment type="cofactor">
    <cofactor evidence="19">
        <name>Mg(2+)</name>
        <dbReference type="ChEBI" id="CHEBI:18420"/>
    </cofactor>
    <cofactor evidence="19">
        <name>Mn(2+)</name>
        <dbReference type="ChEBI" id="CHEBI:29035"/>
    </cofactor>
    <text evidence="19">Binds 2 divalent metal cations per subunit. Magnesium or manganese.</text>
</comment>
<feature type="binding site" evidence="19">
    <location>
        <begin position="315"/>
        <end position="317"/>
    </location>
    <ligand>
        <name>GTP</name>
        <dbReference type="ChEBI" id="CHEBI:37565"/>
    </ligand>
</feature>
<evidence type="ECO:0000256" key="13">
    <source>
        <dbReference type="ARBA" id="ARBA00023134"/>
    </source>
</evidence>
<evidence type="ECO:0000256" key="3">
    <source>
        <dbReference type="ARBA" id="ARBA00002284"/>
    </source>
</evidence>
<dbReference type="SUPFAM" id="SSF55821">
    <property type="entry name" value="YrdC/RibB"/>
    <property type="match status" value="1"/>
</dbReference>
<comment type="cofactor">
    <cofactor evidence="19">
        <name>Zn(2+)</name>
        <dbReference type="ChEBI" id="CHEBI:29105"/>
    </cofactor>
    <text evidence="19">Binds 1 zinc ion per subunit.</text>
</comment>
<evidence type="ECO:0000313" key="23">
    <source>
        <dbReference type="Proteomes" id="UP000360750"/>
    </source>
</evidence>
<dbReference type="RefSeq" id="WP_109238418.1">
    <property type="nucleotide sequence ID" value="NZ_CAACYD010000005.1"/>
</dbReference>
<dbReference type="PIRSF" id="PIRSF001259">
    <property type="entry name" value="RibA"/>
    <property type="match status" value="1"/>
</dbReference>
<dbReference type="GO" id="GO:0000287">
    <property type="term" value="F:magnesium ion binding"/>
    <property type="evidence" value="ECO:0007669"/>
    <property type="project" value="UniProtKB-UniRule"/>
</dbReference>
<comment type="function">
    <text evidence="17 19">Catalyzes the conversion of GTP to 2,5-diamino-6-ribosylamino-4(3H)-pyrimidinone 5'-phosphate (DARP), formate and pyrophosphate.</text>
</comment>
<evidence type="ECO:0000256" key="18">
    <source>
        <dbReference type="ARBA" id="ARBA00049295"/>
    </source>
</evidence>
<evidence type="ECO:0000259" key="21">
    <source>
        <dbReference type="Pfam" id="PF00925"/>
    </source>
</evidence>
<dbReference type="FunFam" id="3.40.50.10990:FF:000001">
    <property type="entry name" value="Riboflavin biosynthesis protein RibBA"/>
    <property type="match status" value="1"/>
</dbReference>
<dbReference type="EC" id="3.5.4.25" evidence="19"/>
<feature type="compositionally biased region" description="Acidic residues" evidence="20">
    <location>
        <begin position="419"/>
        <end position="435"/>
    </location>
</feature>
<evidence type="ECO:0000256" key="20">
    <source>
        <dbReference type="SAM" id="MobiDB-lite"/>
    </source>
</evidence>
<dbReference type="InterPro" id="IPR016299">
    <property type="entry name" value="Riboflavin_synth_RibBA"/>
</dbReference>
<evidence type="ECO:0000256" key="4">
    <source>
        <dbReference type="ARBA" id="ARBA00004853"/>
    </source>
</evidence>
<dbReference type="AlphaFoldDB" id="A0ABD7UZ54"/>
<feature type="binding site" evidence="19">
    <location>
        <begin position="42"/>
        <end position="43"/>
    </location>
    <ligand>
        <name>D-ribulose 5-phosphate</name>
        <dbReference type="ChEBI" id="CHEBI:58121"/>
    </ligand>
</feature>
<keyword evidence="12 19" id="KW-0460">Magnesium</keyword>